<evidence type="ECO:0000256" key="7">
    <source>
        <dbReference type="ARBA" id="ARBA00023136"/>
    </source>
</evidence>
<keyword evidence="4" id="KW-0997">Cell inner membrane</keyword>
<dbReference type="FunFam" id="1.20.81.30:FF:000001">
    <property type="entry name" value="Type II secretion system protein F"/>
    <property type="match status" value="2"/>
</dbReference>
<evidence type="ECO:0000256" key="3">
    <source>
        <dbReference type="ARBA" id="ARBA00022475"/>
    </source>
</evidence>
<feature type="transmembrane region" description="Helical" evidence="8">
    <location>
        <begin position="176"/>
        <end position="198"/>
    </location>
</feature>
<sequence>MARFRYRARDDHGQLREGIMDAGEGTMVAQALRNNQLIPVSVEELREGVRIEQLWTRLNRRPISRADIVLFTRQLYALLHAGIPVLNAIEGLISTYGPQTRIGEILIQVQHTLGDGQPLSVALAAYPKVFQPLYLRLVEVGETTGNLDTVLLQLSGYLEREDITLARIRQAFRYPFFVAIALAVAMVILNIMVIPAFAKLFASAHITLPIFTRMLIAFSNFTVAWWWLILIIAFAAIYGFRLFLRQPHGRWLWDRFLLRTPIFGALILEDAMARFGRTLQLVATAGVPLLKGMELVIGAVHNRFIEDRLAALPKALLRGEGLHMSASTTGLFPPLVLQMLRVGEETGALDSMMGEVADYYEREVEKKVDSLAARIEPIMVVIMGGLVFILAAGIYLPMWDMVKMVKQ</sequence>
<dbReference type="GO" id="GO:0015628">
    <property type="term" value="P:protein secretion by the type II secretion system"/>
    <property type="evidence" value="ECO:0007669"/>
    <property type="project" value="TreeGrafter"/>
</dbReference>
<comment type="similarity">
    <text evidence="2">Belongs to the GSP F family.</text>
</comment>
<comment type="subcellular location">
    <subcellularLocation>
        <location evidence="1">Cell inner membrane</location>
        <topology evidence="1">Multi-pass membrane protein</topology>
    </subcellularLocation>
</comment>
<feature type="transmembrane region" description="Helical" evidence="8">
    <location>
        <begin position="378"/>
        <end position="398"/>
    </location>
</feature>
<dbReference type="Proteomes" id="UP000078302">
    <property type="component" value="Unassembled WGS sequence"/>
</dbReference>
<name>A0A179BJ99_ACIFR</name>
<dbReference type="RefSeq" id="WP_064219176.1">
    <property type="nucleotide sequence ID" value="NZ_LVXZ01000104.1"/>
</dbReference>
<dbReference type="GO" id="GO:0005886">
    <property type="term" value="C:plasma membrane"/>
    <property type="evidence" value="ECO:0007669"/>
    <property type="project" value="UniProtKB-SubCell"/>
</dbReference>
<evidence type="ECO:0000259" key="9">
    <source>
        <dbReference type="Pfam" id="PF00482"/>
    </source>
</evidence>
<proteinExistence type="inferred from homology"/>
<dbReference type="InterPro" id="IPR003004">
    <property type="entry name" value="GspF/PilC"/>
</dbReference>
<evidence type="ECO:0000256" key="4">
    <source>
        <dbReference type="ARBA" id="ARBA00022519"/>
    </source>
</evidence>
<protein>
    <recommendedName>
        <fullName evidence="9">Type II secretion system protein GspF domain-containing protein</fullName>
    </recommendedName>
</protein>
<evidence type="ECO:0000256" key="8">
    <source>
        <dbReference type="SAM" id="Phobius"/>
    </source>
</evidence>
<evidence type="ECO:0000256" key="5">
    <source>
        <dbReference type="ARBA" id="ARBA00022692"/>
    </source>
</evidence>
<reference evidence="10 11" key="1">
    <citation type="submission" date="2016-04" db="EMBL/GenBank/DDBJ databases">
        <title>Acidithiobacillus ferrooxidans genome sequencing and assembly.</title>
        <authorList>
            <person name="Zhou Z."/>
        </authorList>
    </citation>
    <scope>NUCLEOTIDE SEQUENCE [LARGE SCALE GENOMIC DNA]</scope>
    <source>
        <strain evidence="10 11">BY0502</strain>
    </source>
</reference>
<dbReference type="InterPro" id="IPR042094">
    <property type="entry name" value="T2SS_GspF_sf"/>
</dbReference>
<dbReference type="PANTHER" id="PTHR30012">
    <property type="entry name" value="GENERAL SECRETION PATHWAY PROTEIN"/>
    <property type="match status" value="1"/>
</dbReference>
<dbReference type="Gene3D" id="1.20.81.30">
    <property type="entry name" value="Type II secretion system (T2SS), domain F"/>
    <property type="match status" value="2"/>
</dbReference>
<gene>
    <name evidence="10" type="ORF">A4H96_08395</name>
</gene>
<comment type="caution">
    <text evidence="10">The sequence shown here is derived from an EMBL/GenBank/DDBJ whole genome shotgun (WGS) entry which is preliminary data.</text>
</comment>
<organism evidence="10 11">
    <name type="scientific">Acidithiobacillus ferrooxidans</name>
    <name type="common">Thiobacillus ferrooxidans</name>
    <dbReference type="NCBI Taxonomy" id="920"/>
    <lineage>
        <taxon>Bacteria</taxon>
        <taxon>Pseudomonadati</taxon>
        <taxon>Pseudomonadota</taxon>
        <taxon>Acidithiobacillia</taxon>
        <taxon>Acidithiobacillales</taxon>
        <taxon>Acidithiobacillaceae</taxon>
        <taxon>Acidithiobacillus</taxon>
    </lineage>
</organism>
<keyword evidence="5 8" id="KW-0812">Transmembrane</keyword>
<evidence type="ECO:0000256" key="2">
    <source>
        <dbReference type="ARBA" id="ARBA00005745"/>
    </source>
</evidence>
<feature type="domain" description="Type II secretion system protein GspF" evidence="9">
    <location>
        <begin position="277"/>
        <end position="397"/>
    </location>
</feature>
<dbReference type="EMBL" id="LVXZ01000104">
    <property type="protein sequence ID" value="OAP91084.1"/>
    <property type="molecule type" value="Genomic_DNA"/>
</dbReference>
<feature type="domain" description="Type II secretion system protein GspF" evidence="9">
    <location>
        <begin position="71"/>
        <end position="195"/>
    </location>
</feature>
<dbReference type="OrthoDB" id="9805682at2"/>
<evidence type="ECO:0000256" key="1">
    <source>
        <dbReference type="ARBA" id="ARBA00004429"/>
    </source>
</evidence>
<dbReference type="PRINTS" id="PR00812">
    <property type="entry name" value="BCTERIALGSPF"/>
</dbReference>
<keyword evidence="6 8" id="KW-1133">Transmembrane helix</keyword>
<dbReference type="AlphaFoldDB" id="A0A179BJ99"/>
<keyword evidence="7 8" id="KW-0472">Membrane</keyword>
<evidence type="ECO:0000256" key="6">
    <source>
        <dbReference type="ARBA" id="ARBA00022989"/>
    </source>
</evidence>
<evidence type="ECO:0000313" key="10">
    <source>
        <dbReference type="EMBL" id="OAP91084.1"/>
    </source>
</evidence>
<keyword evidence="11" id="KW-1185">Reference proteome</keyword>
<dbReference type="PANTHER" id="PTHR30012:SF4">
    <property type="entry name" value="MSHA BIOGENESIS PROTEIN MSHG"/>
    <property type="match status" value="1"/>
</dbReference>
<evidence type="ECO:0000313" key="11">
    <source>
        <dbReference type="Proteomes" id="UP000078302"/>
    </source>
</evidence>
<feature type="transmembrane region" description="Helical" evidence="8">
    <location>
        <begin position="224"/>
        <end position="244"/>
    </location>
</feature>
<dbReference type="Pfam" id="PF00482">
    <property type="entry name" value="T2SSF"/>
    <property type="match status" value="2"/>
</dbReference>
<accession>A0A179BJ99</accession>
<dbReference type="InterPro" id="IPR018076">
    <property type="entry name" value="T2SS_GspF_dom"/>
</dbReference>
<keyword evidence="3" id="KW-1003">Cell membrane</keyword>